<dbReference type="InterPro" id="IPR050129">
    <property type="entry name" value="Zn_alcohol_dh"/>
</dbReference>
<organism evidence="5 6">
    <name type="scientific">Ancylobacter vacuolatus</name>
    <dbReference type="NCBI Taxonomy" id="223389"/>
    <lineage>
        <taxon>Bacteria</taxon>
        <taxon>Pseudomonadati</taxon>
        <taxon>Pseudomonadota</taxon>
        <taxon>Alphaproteobacteria</taxon>
        <taxon>Hyphomicrobiales</taxon>
        <taxon>Xanthobacteraceae</taxon>
        <taxon>Ancylobacter</taxon>
    </lineage>
</organism>
<evidence type="ECO:0000256" key="3">
    <source>
        <dbReference type="ARBA" id="ARBA00023002"/>
    </source>
</evidence>
<dbReference type="InterPro" id="IPR011032">
    <property type="entry name" value="GroES-like_sf"/>
</dbReference>
<keyword evidence="3" id="KW-0560">Oxidoreductase</keyword>
<evidence type="ECO:0000313" key="6">
    <source>
        <dbReference type="Proteomes" id="UP001238467"/>
    </source>
</evidence>
<dbReference type="Gene3D" id="3.40.50.720">
    <property type="entry name" value="NAD(P)-binding Rossmann-like Domain"/>
    <property type="match status" value="1"/>
</dbReference>
<dbReference type="Pfam" id="PF00107">
    <property type="entry name" value="ADH_zinc_N"/>
    <property type="match status" value="1"/>
</dbReference>
<dbReference type="EMBL" id="JAUSUH010000002">
    <property type="protein sequence ID" value="MDQ0346730.1"/>
    <property type="molecule type" value="Genomic_DNA"/>
</dbReference>
<gene>
    <name evidence="5" type="ORF">J2S76_001147</name>
</gene>
<dbReference type="Gene3D" id="3.90.180.10">
    <property type="entry name" value="Medium-chain alcohol dehydrogenases, catalytic domain"/>
    <property type="match status" value="1"/>
</dbReference>
<protein>
    <submittedName>
        <fullName evidence="5">Threonine dehydrogenase-like Zn-dependent dehydrogenase</fullName>
    </submittedName>
</protein>
<proteinExistence type="predicted"/>
<dbReference type="PANTHER" id="PTHR43401:SF2">
    <property type="entry name" value="L-THREONINE 3-DEHYDROGENASE"/>
    <property type="match status" value="1"/>
</dbReference>
<dbReference type="RefSeq" id="WP_307058370.1">
    <property type="nucleotide sequence ID" value="NZ_JAUSUH010000002.1"/>
</dbReference>
<dbReference type="InterPro" id="IPR013154">
    <property type="entry name" value="ADH-like_N"/>
</dbReference>
<keyword evidence="2" id="KW-0862">Zinc</keyword>
<dbReference type="SUPFAM" id="SSF50129">
    <property type="entry name" value="GroES-like"/>
    <property type="match status" value="1"/>
</dbReference>
<dbReference type="InterPro" id="IPR013149">
    <property type="entry name" value="ADH-like_C"/>
</dbReference>
<evidence type="ECO:0000256" key="1">
    <source>
        <dbReference type="ARBA" id="ARBA00022723"/>
    </source>
</evidence>
<dbReference type="SUPFAM" id="SSF51735">
    <property type="entry name" value="NAD(P)-binding Rossmann-fold domains"/>
    <property type="match status" value="1"/>
</dbReference>
<feature type="domain" description="Enoyl reductase (ER)" evidence="4">
    <location>
        <begin position="3"/>
        <end position="350"/>
    </location>
</feature>
<sequence length="359" mass="38453">MSYDFNDMRLEDIPEPKAEPGWVVCRTRVLELSVTEVAEFQGVPISSHEALKAMFAQKKPLPLFGHEFCAEVVEVGAGVTNVKLGDRVFYHRGVPCGSCKYCQAGMQQYCRSVLNVGEDTPGCLAEYFPVPARMIAAVPKEVSDFEAAALQPLVSIVGAVNGVGIEMGDTVAVIGLGPMGLDSLQVARCAGAGRVIAIARRDPVLQLAKSLGADVLVNITEQDPVEAVMEATGGLGCDVVFDCAGGATGQGHAGTDAFHQGLQMLRPEGRIIEIGHFPGGTQVTFAPIEKKGLRIIGRRPPTPKMIRYAIDLVASKRVQIEPTIKHTLHGLDQVPKAFEMLANKSVYGVINPPQVVVWQ</sequence>
<dbReference type="InterPro" id="IPR020843">
    <property type="entry name" value="ER"/>
</dbReference>
<comment type="caution">
    <text evidence="5">The sequence shown here is derived from an EMBL/GenBank/DDBJ whole genome shotgun (WGS) entry which is preliminary data.</text>
</comment>
<reference evidence="5 6" key="1">
    <citation type="submission" date="2023-07" db="EMBL/GenBank/DDBJ databases">
        <title>Genomic Encyclopedia of Type Strains, Phase IV (KMG-IV): sequencing the most valuable type-strain genomes for metagenomic binning, comparative biology and taxonomic classification.</title>
        <authorList>
            <person name="Goeker M."/>
        </authorList>
    </citation>
    <scope>NUCLEOTIDE SEQUENCE [LARGE SCALE GENOMIC DNA]</scope>
    <source>
        <strain evidence="5 6">DSM 1277</strain>
    </source>
</reference>
<evidence type="ECO:0000256" key="2">
    <source>
        <dbReference type="ARBA" id="ARBA00022833"/>
    </source>
</evidence>
<keyword evidence="6" id="KW-1185">Reference proteome</keyword>
<dbReference type="Pfam" id="PF08240">
    <property type="entry name" value="ADH_N"/>
    <property type="match status" value="1"/>
</dbReference>
<evidence type="ECO:0000259" key="4">
    <source>
        <dbReference type="SMART" id="SM00829"/>
    </source>
</evidence>
<accession>A0ABU0DE79</accession>
<dbReference type="SMART" id="SM00829">
    <property type="entry name" value="PKS_ER"/>
    <property type="match status" value="1"/>
</dbReference>
<keyword evidence="1" id="KW-0479">Metal-binding</keyword>
<dbReference type="Proteomes" id="UP001238467">
    <property type="component" value="Unassembled WGS sequence"/>
</dbReference>
<dbReference type="InterPro" id="IPR036291">
    <property type="entry name" value="NAD(P)-bd_dom_sf"/>
</dbReference>
<name>A0ABU0DE79_9HYPH</name>
<dbReference type="PANTHER" id="PTHR43401">
    <property type="entry name" value="L-THREONINE 3-DEHYDROGENASE"/>
    <property type="match status" value="1"/>
</dbReference>
<evidence type="ECO:0000313" key="5">
    <source>
        <dbReference type="EMBL" id="MDQ0346730.1"/>
    </source>
</evidence>